<evidence type="ECO:0000256" key="4">
    <source>
        <dbReference type="ARBA" id="ARBA00023136"/>
    </source>
</evidence>
<comment type="similarity">
    <text evidence="2">Belongs to the SusD family.</text>
</comment>
<dbReference type="AlphaFoldDB" id="A0A1T4NZS0"/>
<dbReference type="EMBL" id="FUWL01000030">
    <property type="protein sequence ID" value="SJZ84557.1"/>
    <property type="molecule type" value="Genomic_DNA"/>
</dbReference>
<sequence>MKQISKFIFIAILPLSVIGCMKQFDPQDNRASQEQVNNSPGAFDALVKGVTNDIFGRAMYTGNPERRADDFGLPALFLKRDVMGQDIIFPALNWWGSTYNAQGMSPSTATAQFPWTIYYKWIKNCNIVIGQGKEKLTKDRESGIGIAHAMRAFFYMDLARLYAPRPYGIDKNAKTVPIVTEVTTSSDLTNNKRATNETMWKFIMEDLELAEKFLKDYKRTNKMTPDLSVVYGLKARAYLEMHDWVNAEKYAKMAQMGYSIMDKASYTSWEKGFNTPNDSWMLACTQKPDDKTILLNDADTSWGSHMILEIVPETGYASAYGQNPVIDRHLYETIPTTDFRRECYVDFAIDDLTGASKEETKKLKIDALRKYSNYPNELYRTGENSSTQTLGGLPLKFRAIGGDAGHQNQYIGFVVALPLMRVEEMFLIEAEAAGMQNEARGKILLEAFARTRDPHFVYGKHNEAYGNMSNTAFQNEIWWQRRIEFWGEGFATFDIKRFGKGIIRNYKNSNHVEQCRWNLNETPSWMTPPIVQTETNYNDIENNPTPTPPSGDSPIHIF</sequence>
<organism evidence="9 10">
    <name type="scientific">Porphyromonas cangingivalis</name>
    <dbReference type="NCBI Taxonomy" id="36874"/>
    <lineage>
        <taxon>Bacteria</taxon>
        <taxon>Pseudomonadati</taxon>
        <taxon>Bacteroidota</taxon>
        <taxon>Bacteroidia</taxon>
        <taxon>Bacteroidales</taxon>
        <taxon>Porphyromonadaceae</taxon>
        <taxon>Porphyromonas</taxon>
    </lineage>
</organism>
<comment type="subcellular location">
    <subcellularLocation>
        <location evidence="1">Cell outer membrane</location>
    </subcellularLocation>
</comment>
<dbReference type="GO" id="GO:0009279">
    <property type="term" value="C:cell outer membrane"/>
    <property type="evidence" value="ECO:0007669"/>
    <property type="project" value="UniProtKB-SubCell"/>
</dbReference>
<dbReference type="RefSeq" id="WP_078735984.1">
    <property type="nucleotide sequence ID" value="NZ_FUWL01000030.1"/>
</dbReference>
<dbReference type="SUPFAM" id="SSF48452">
    <property type="entry name" value="TPR-like"/>
    <property type="match status" value="1"/>
</dbReference>
<dbReference type="Pfam" id="PF14322">
    <property type="entry name" value="SusD-like_3"/>
    <property type="match status" value="1"/>
</dbReference>
<feature type="domain" description="RagB/SusD" evidence="7">
    <location>
        <begin position="301"/>
        <end position="536"/>
    </location>
</feature>
<dbReference type="PROSITE" id="PS51257">
    <property type="entry name" value="PROKAR_LIPOPROTEIN"/>
    <property type="match status" value="1"/>
</dbReference>
<evidence type="ECO:0000256" key="1">
    <source>
        <dbReference type="ARBA" id="ARBA00004442"/>
    </source>
</evidence>
<keyword evidence="4" id="KW-0472">Membrane</keyword>
<protein>
    <submittedName>
        <fullName evidence="9">SusD family protein</fullName>
    </submittedName>
</protein>
<evidence type="ECO:0000259" key="7">
    <source>
        <dbReference type="Pfam" id="PF07980"/>
    </source>
</evidence>
<keyword evidence="5" id="KW-0998">Cell outer membrane</keyword>
<evidence type="ECO:0000313" key="10">
    <source>
        <dbReference type="Proteomes" id="UP000189956"/>
    </source>
</evidence>
<dbReference type="InterPro" id="IPR011990">
    <property type="entry name" value="TPR-like_helical_dom_sf"/>
</dbReference>
<name>A0A1T4NZS0_PORCN</name>
<feature type="region of interest" description="Disordered" evidence="6">
    <location>
        <begin position="536"/>
        <end position="558"/>
    </location>
</feature>
<evidence type="ECO:0000256" key="3">
    <source>
        <dbReference type="ARBA" id="ARBA00022729"/>
    </source>
</evidence>
<dbReference type="Proteomes" id="UP000189956">
    <property type="component" value="Unassembled WGS sequence"/>
</dbReference>
<accession>A0A1T4NZS0</accession>
<keyword evidence="3" id="KW-0732">Signal</keyword>
<gene>
    <name evidence="9" type="ORF">SAMN02745205_02056</name>
</gene>
<dbReference type="Pfam" id="PF07980">
    <property type="entry name" value="SusD_RagB"/>
    <property type="match status" value="1"/>
</dbReference>
<dbReference type="InterPro" id="IPR033985">
    <property type="entry name" value="SusD-like_N"/>
</dbReference>
<evidence type="ECO:0000256" key="6">
    <source>
        <dbReference type="SAM" id="MobiDB-lite"/>
    </source>
</evidence>
<dbReference type="Gene3D" id="1.25.40.390">
    <property type="match status" value="1"/>
</dbReference>
<evidence type="ECO:0000313" key="9">
    <source>
        <dbReference type="EMBL" id="SJZ84557.1"/>
    </source>
</evidence>
<reference evidence="9 10" key="1">
    <citation type="submission" date="2017-02" db="EMBL/GenBank/DDBJ databases">
        <authorList>
            <person name="Peterson S.W."/>
        </authorList>
    </citation>
    <scope>NUCLEOTIDE SEQUENCE [LARGE SCALE GENOMIC DNA]</scope>
    <source>
        <strain evidence="9 10">ATCC 700135</strain>
    </source>
</reference>
<feature type="domain" description="SusD-like N-terminal" evidence="8">
    <location>
        <begin position="92"/>
        <end position="239"/>
    </location>
</feature>
<dbReference type="InterPro" id="IPR012944">
    <property type="entry name" value="SusD_RagB_dom"/>
</dbReference>
<evidence type="ECO:0000256" key="2">
    <source>
        <dbReference type="ARBA" id="ARBA00006275"/>
    </source>
</evidence>
<proteinExistence type="inferred from homology"/>
<evidence type="ECO:0000256" key="5">
    <source>
        <dbReference type="ARBA" id="ARBA00023237"/>
    </source>
</evidence>
<evidence type="ECO:0000259" key="8">
    <source>
        <dbReference type="Pfam" id="PF14322"/>
    </source>
</evidence>